<feature type="transmembrane region" description="Helical" evidence="1">
    <location>
        <begin position="20"/>
        <end position="42"/>
    </location>
</feature>
<protein>
    <submittedName>
        <fullName evidence="2">Uncharacterized protein</fullName>
    </submittedName>
</protein>
<keyword evidence="1" id="KW-0812">Transmembrane</keyword>
<gene>
    <name evidence="2" type="ORF">BU23DRAFT_549944</name>
</gene>
<evidence type="ECO:0000256" key="1">
    <source>
        <dbReference type="SAM" id="Phobius"/>
    </source>
</evidence>
<keyword evidence="1" id="KW-1133">Transmembrane helix</keyword>
<sequence length="70" mass="7918">MTLLVTSTAAWQPNGDTITNIVIGALNLTMAGAQLIIGYLTYRISQKTTFHEPYSGYEVYRMNAVRRQHR</sequence>
<accession>A0A6A5VZE6</accession>
<dbReference type="OrthoDB" id="10516784at2759"/>
<keyword evidence="1" id="KW-0472">Membrane</keyword>
<dbReference type="Proteomes" id="UP000800036">
    <property type="component" value="Unassembled WGS sequence"/>
</dbReference>
<dbReference type="EMBL" id="ML976660">
    <property type="protein sequence ID" value="KAF1978517.1"/>
    <property type="molecule type" value="Genomic_DNA"/>
</dbReference>
<reference evidence="2" key="1">
    <citation type="journal article" date="2020" name="Stud. Mycol.">
        <title>101 Dothideomycetes genomes: a test case for predicting lifestyles and emergence of pathogens.</title>
        <authorList>
            <person name="Haridas S."/>
            <person name="Albert R."/>
            <person name="Binder M."/>
            <person name="Bloem J."/>
            <person name="Labutti K."/>
            <person name="Salamov A."/>
            <person name="Andreopoulos B."/>
            <person name="Baker S."/>
            <person name="Barry K."/>
            <person name="Bills G."/>
            <person name="Bluhm B."/>
            <person name="Cannon C."/>
            <person name="Castanera R."/>
            <person name="Culley D."/>
            <person name="Daum C."/>
            <person name="Ezra D."/>
            <person name="Gonzalez J."/>
            <person name="Henrissat B."/>
            <person name="Kuo A."/>
            <person name="Liang C."/>
            <person name="Lipzen A."/>
            <person name="Lutzoni F."/>
            <person name="Magnuson J."/>
            <person name="Mondo S."/>
            <person name="Nolan M."/>
            <person name="Ohm R."/>
            <person name="Pangilinan J."/>
            <person name="Park H.-J."/>
            <person name="Ramirez L."/>
            <person name="Alfaro M."/>
            <person name="Sun H."/>
            <person name="Tritt A."/>
            <person name="Yoshinaga Y."/>
            <person name="Zwiers L.-H."/>
            <person name="Turgeon B."/>
            <person name="Goodwin S."/>
            <person name="Spatafora J."/>
            <person name="Crous P."/>
            <person name="Grigoriev I."/>
        </authorList>
    </citation>
    <scope>NUCLEOTIDE SEQUENCE</scope>
    <source>
        <strain evidence="2">CBS 107.79</strain>
    </source>
</reference>
<evidence type="ECO:0000313" key="3">
    <source>
        <dbReference type="Proteomes" id="UP000800036"/>
    </source>
</evidence>
<evidence type="ECO:0000313" key="2">
    <source>
        <dbReference type="EMBL" id="KAF1978517.1"/>
    </source>
</evidence>
<name>A0A6A5VZE6_9PLEO</name>
<keyword evidence="3" id="KW-1185">Reference proteome</keyword>
<dbReference type="AlphaFoldDB" id="A0A6A5VZE6"/>
<proteinExistence type="predicted"/>
<organism evidence="2 3">
    <name type="scientific">Bimuria novae-zelandiae CBS 107.79</name>
    <dbReference type="NCBI Taxonomy" id="1447943"/>
    <lineage>
        <taxon>Eukaryota</taxon>
        <taxon>Fungi</taxon>
        <taxon>Dikarya</taxon>
        <taxon>Ascomycota</taxon>
        <taxon>Pezizomycotina</taxon>
        <taxon>Dothideomycetes</taxon>
        <taxon>Pleosporomycetidae</taxon>
        <taxon>Pleosporales</taxon>
        <taxon>Massarineae</taxon>
        <taxon>Didymosphaeriaceae</taxon>
        <taxon>Bimuria</taxon>
    </lineage>
</organism>